<keyword evidence="4" id="KW-1185">Reference proteome</keyword>
<evidence type="ECO:0000313" key="3">
    <source>
        <dbReference type="EMBL" id="CAE7274224.1"/>
    </source>
</evidence>
<name>A0A812MMV3_9DINO</name>
<reference evidence="3" key="1">
    <citation type="submission" date="2021-02" db="EMBL/GenBank/DDBJ databases">
        <authorList>
            <person name="Dougan E. K."/>
            <person name="Rhodes N."/>
            <person name="Thang M."/>
            <person name="Chan C."/>
        </authorList>
    </citation>
    <scope>NUCLEOTIDE SEQUENCE</scope>
</reference>
<sequence>MKLAACAFAALAVACVAQPKPPKKLLEEAQEVLVACRLADKAPEECRQQFGNFTAMPPPDKVTERFEMEKGAPRAILGTLENCTEDIGKADVNVTFEDCKMQVKAMLEKLKNETVPLEELDRQIRKIAGKKAMHIVSTCSKAASTDAAKEACLSSTEALEALAKLSGRAVGSVPEEELRRLFRSGAAEEISEELRLCMGSANTDAKEKECFDSDDIRATVGESMGKGADHVKDSDIREFLEEGVKEEIWTMLEACPEDSRERCMDAAKDMLAAVSGQESSSIAGDMVSKLLKDEMASELGERMRACMDTAEDETAMERCRTTLSADVLGVASQGESPSRTDVGQALMEAGRDKAKEVSKDCQGTREECMEKLRDEAAKSMGRLKEDLSDMEVERLNLDGARDAAKEAARGCAVARKESASATCTDPTEVFASARRVPIEDDVDRKRIRQELVKETEKDAMRTCMDESDKQGFDRCMGEIKDADEVAGELFQGLSNERKQNKEKLARDEAAIEVVGERFQICMESSTTPEEKNACKEEMRDGAGMAGLQEDVEDVVKKYQRNVVATAARACNQTVRKTCIDLAKEELMKSGLKERAFHVVRQMAEMKSAAEVWAACQEDSAEVNVTCDSLAQAELEEISGSTSVWTAEAAEKVKALGEAMLEGREVVLRKLHAILLEILTDALDCSDAVLDKLAEKAQQTSDSFMPNASMGPRNVSNKECRIVWGLARYFCKVHTKDLNETETDDLSETLSTDLGTTDISVRRLGRRLAVITESYAAQEVEEAISTSGGSDDDTGDDGDDAGDPTSTSHCLLTAAYSASTALLLLFFVS</sequence>
<evidence type="ECO:0000256" key="2">
    <source>
        <dbReference type="SAM" id="SignalP"/>
    </source>
</evidence>
<comment type="caution">
    <text evidence="3">The sequence shown here is derived from an EMBL/GenBank/DDBJ whole genome shotgun (WGS) entry which is preliminary data.</text>
</comment>
<dbReference type="Proteomes" id="UP000604046">
    <property type="component" value="Unassembled WGS sequence"/>
</dbReference>
<dbReference type="AlphaFoldDB" id="A0A812MMV3"/>
<dbReference type="EMBL" id="CAJNDS010001713">
    <property type="protein sequence ID" value="CAE7274224.1"/>
    <property type="molecule type" value="Genomic_DNA"/>
</dbReference>
<evidence type="ECO:0000256" key="1">
    <source>
        <dbReference type="SAM" id="MobiDB-lite"/>
    </source>
</evidence>
<organism evidence="3 4">
    <name type="scientific">Symbiodinium natans</name>
    <dbReference type="NCBI Taxonomy" id="878477"/>
    <lineage>
        <taxon>Eukaryota</taxon>
        <taxon>Sar</taxon>
        <taxon>Alveolata</taxon>
        <taxon>Dinophyceae</taxon>
        <taxon>Suessiales</taxon>
        <taxon>Symbiodiniaceae</taxon>
        <taxon>Symbiodinium</taxon>
    </lineage>
</organism>
<evidence type="ECO:0000313" key="4">
    <source>
        <dbReference type="Proteomes" id="UP000604046"/>
    </source>
</evidence>
<feature type="region of interest" description="Disordered" evidence="1">
    <location>
        <begin position="780"/>
        <end position="803"/>
    </location>
</feature>
<feature type="signal peptide" evidence="2">
    <location>
        <begin position="1"/>
        <end position="17"/>
    </location>
</feature>
<protein>
    <submittedName>
        <fullName evidence="3">Gcy-35 protein</fullName>
    </submittedName>
</protein>
<gene>
    <name evidence="3" type="primary">gcy-35</name>
    <name evidence="3" type="ORF">SNAT2548_LOCUS14551</name>
</gene>
<keyword evidence="2" id="KW-0732">Signal</keyword>
<feature type="chain" id="PRO_5032809087" evidence="2">
    <location>
        <begin position="18"/>
        <end position="828"/>
    </location>
</feature>
<feature type="compositionally biased region" description="Acidic residues" evidence="1">
    <location>
        <begin position="789"/>
        <end position="801"/>
    </location>
</feature>
<accession>A0A812MMV3</accession>
<dbReference type="OrthoDB" id="442463at2759"/>
<dbReference type="PROSITE" id="PS51257">
    <property type="entry name" value="PROKAR_LIPOPROTEIN"/>
    <property type="match status" value="1"/>
</dbReference>
<proteinExistence type="predicted"/>